<reference evidence="2 3" key="1">
    <citation type="submission" date="2020-08" db="EMBL/GenBank/DDBJ databases">
        <title>Genomic Encyclopedia of Type Strains, Phase IV (KMG-IV): sequencing the most valuable type-strain genomes for metagenomic binning, comparative biology and taxonomic classification.</title>
        <authorList>
            <person name="Goeker M."/>
        </authorList>
    </citation>
    <scope>NUCLEOTIDE SEQUENCE [LARGE SCALE GENOMIC DNA]</scope>
    <source>
        <strain evidence="2 3">DSM 23960</strain>
    </source>
</reference>
<dbReference type="InterPro" id="IPR050582">
    <property type="entry name" value="HAD-like_SerB"/>
</dbReference>
<proteinExistence type="predicted"/>
<dbReference type="RefSeq" id="WP_183203997.1">
    <property type="nucleotide sequence ID" value="NZ_BAAAER010000001.1"/>
</dbReference>
<dbReference type="AlphaFoldDB" id="A0A7W6JCZ3"/>
<evidence type="ECO:0000313" key="3">
    <source>
        <dbReference type="Proteomes" id="UP000529946"/>
    </source>
</evidence>
<comment type="caution">
    <text evidence="2">The sequence shown here is derived from an EMBL/GenBank/DDBJ whole genome shotgun (WGS) entry which is preliminary data.</text>
</comment>
<feature type="region of interest" description="Disordered" evidence="1">
    <location>
        <begin position="304"/>
        <end position="324"/>
    </location>
</feature>
<dbReference type="InterPro" id="IPR023214">
    <property type="entry name" value="HAD_sf"/>
</dbReference>
<protein>
    <submittedName>
        <fullName evidence="2">Phosphoserine phosphatase</fullName>
    </submittedName>
</protein>
<accession>A0A7W6JCZ3</accession>
<dbReference type="InterPro" id="IPR036412">
    <property type="entry name" value="HAD-like_sf"/>
</dbReference>
<dbReference type="PANTHER" id="PTHR43344">
    <property type="entry name" value="PHOSPHOSERINE PHOSPHATASE"/>
    <property type="match status" value="1"/>
</dbReference>
<evidence type="ECO:0000313" key="2">
    <source>
        <dbReference type="EMBL" id="MBB4082839.1"/>
    </source>
</evidence>
<evidence type="ECO:0000256" key="1">
    <source>
        <dbReference type="SAM" id="MobiDB-lite"/>
    </source>
</evidence>
<dbReference type="SUPFAM" id="SSF56784">
    <property type="entry name" value="HAD-like"/>
    <property type="match status" value="1"/>
</dbReference>
<gene>
    <name evidence="2" type="ORF">GGR12_001705</name>
</gene>
<dbReference type="Gene3D" id="3.40.50.1000">
    <property type="entry name" value="HAD superfamily/HAD-like"/>
    <property type="match status" value="1"/>
</dbReference>
<organism evidence="2 3">
    <name type="scientific">Brevundimonas lenta</name>
    <dbReference type="NCBI Taxonomy" id="424796"/>
    <lineage>
        <taxon>Bacteria</taxon>
        <taxon>Pseudomonadati</taxon>
        <taxon>Pseudomonadota</taxon>
        <taxon>Alphaproteobacteria</taxon>
        <taxon>Caulobacterales</taxon>
        <taxon>Caulobacteraceae</taxon>
        <taxon>Brevundimonas</taxon>
    </lineage>
</organism>
<dbReference type="EMBL" id="JACIDM010000002">
    <property type="protein sequence ID" value="MBB4082839.1"/>
    <property type="molecule type" value="Genomic_DNA"/>
</dbReference>
<keyword evidence="3" id="KW-1185">Reference proteome</keyword>
<dbReference type="Proteomes" id="UP000529946">
    <property type="component" value="Unassembled WGS sequence"/>
</dbReference>
<name>A0A7W6JCZ3_9CAUL</name>
<sequence length="324" mass="36109">MTVPLPSWRPGVIRDALVDFVDAVTTPDTPTFVPERERIAVFDNDGTLWCEQPVQVQVAFSQARLKQMARTNPAMADKQPYKAFLEHDLPTIHALGKKGVFEVAFAVHAGMTVDAFMQSAGAWLADARHPRFGRRYVDLVYQPQLELMSYLRANGFQTWIVSGGGADFIRQFAEKTYGVPPSQVIGSTVRTQVQDVNGRLDLFKLAQLDTFDDREVKVESIGLHIGRRPIFAFGNSDGDLSMMRYTLSGPGRRLALLLHHDDAEREVAYDRDFRLSPLVEALDHADAYGLRCVSMARDWATVFPPEQETGGKGAEARNGARRAA</sequence>
<dbReference type="Pfam" id="PF12710">
    <property type="entry name" value="HAD"/>
    <property type="match status" value="1"/>
</dbReference>